<dbReference type="InterPro" id="IPR036390">
    <property type="entry name" value="WH_DNA-bd_sf"/>
</dbReference>
<dbReference type="OrthoDB" id="6057486at2"/>
<dbReference type="Proteomes" id="UP000094256">
    <property type="component" value="Chromosome"/>
</dbReference>
<keyword evidence="2" id="KW-0238">DNA-binding</keyword>
<evidence type="ECO:0000313" key="6">
    <source>
        <dbReference type="EMBL" id="AOH84725.1"/>
    </source>
</evidence>
<dbReference type="RefSeq" id="WP_069205275.1">
    <property type="nucleotide sequence ID" value="NZ_CP014168.1"/>
</dbReference>
<dbReference type="SUPFAM" id="SSF46785">
    <property type="entry name" value="Winged helix' DNA-binding domain"/>
    <property type="match status" value="1"/>
</dbReference>
<dbReference type="InterPro" id="IPR005471">
    <property type="entry name" value="Tscrpt_reg_IclR_N"/>
</dbReference>
<dbReference type="PROSITE" id="PS51077">
    <property type="entry name" value="HTH_ICLR"/>
    <property type="match status" value="1"/>
</dbReference>
<dbReference type="PROSITE" id="PS51078">
    <property type="entry name" value="ICLR_ED"/>
    <property type="match status" value="1"/>
</dbReference>
<protein>
    <submittedName>
        <fullName evidence="6">IclR family transcriptional regulator</fullName>
    </submittedName>
</protein>
<dbReference type="InterPro" id="IPR050707">
    <property type="entry name" value="HTH_MetabolicPath_Reg"/>
</dbReference>
<keyword evidence="1" id="KW-0805">Transcription regulation</keyword>
<gene>
    <name evidence="6" type="ORF">AWL63_12860</name>
</gene>
<dbReference type="GO" id="GO:0003677">
    <property type="term" value="F:DNA binding"/>
    <property type="evidence" value="ECO:0007669"/>
    <property type="project" value="UniProtKB-KW"/>
</dbReference>
<evidence type="ECO:0000256" key="2">
    <source>
        <dbReference type="ARBA" id="ARBA00023125"/>
    </source>
</evidence>
<dbReference type="PANTHER" id="PTHR30136">
    <property type="entry name" value="HELIX-TURN-HELIX TRANSCRIPTIONAL REGULATOR, ICLR FAMILY"/>
    <property type="match status" value="1"/>
</dbReference>
<dbReference type="STRING" id="1560345.AWL63_12860"/>
<dbReference type="EMBL" id="CP014168">
    <property type="protein sequence ID" value="AOH84725.1"/>
    <property type="molecule type" value="Genomic_DNA"/>
</dbReference>
<dbReference type="GO" id="GO:0045892">
    <property type="term" value="P:negative regulation of DNA-templated transcription"/>
    <property type="evidence" value="ECO:0007669"/>
    <property type="project" value="TreeGrafter"/>
</dbReference>
<reference evidence="6 7" key="1">
    <citation type="submission" date="2016-01" db="EMBL/GenBank/DDBJ databases">
        <title>Complete genome and mega plasmid sequence of Sphingomonas panacis DCY99 elicits systemic resistance in rice to Xanthomonas oryzae.</title>
        <authorList>
            <person name="Kim Y.J."/>
            <person name="Yang D.C."/>
            <person name="Sing P."/>
        </authorList>
    </citation>
    <scope>NUCLEOTIDE SEQUENCE [LARGE SCALE GENOMIC DNA]</scope>
    <source>
        <strain evidence="6 7">DCY99</strain>
    </source>
</reference>
<dbReference type="Pfam" id="PF09339">
    <property type="entry name" value="HTH_IclR"/>
    <property type="match status" value="1"/>
</dbReference>
<proteinExistence type="predicted"/>
<evidence type="ECO:0000259" key="5">
    <source>
        <dbReference type="PROSITE" id="PS51078"/>
    </source>
</evidence>
<evidence type="ECO:0000256" key="1">
    <source>
        <dbReference type="ARBA" id="ARBA00023015"/>
    </source>
</evidence>
<dbReference type="InterPro" id="IPR029016">
    <property type="entry name" value="GAF-like_dom_sf"/>
</dbReference>
<organism evidence="6 7">
    <name type="scientific">Sphingomonas panacis</name>
    <dbReference type="NCBI Taxonomy" id="1560345"/>
    <lineage>
        <taxon>Bacteria</taxon>
        <taxon>Pseudomonadati</taxon>
        <taxon>Pseudomonadota</taxon>
        <taxon>Alphaproteobacteria</taxon>
        <taxon>Sphingomonadales</taxon>
        <taxon>Sphingomonadaceae</taxon>
        <taxon>Sphingomonas</taxon>
    </lineage>
</organism>
<sequence>MDEQDEKQEPAGVKGAQTLMRALDIMDEVIAGPIRATDLARKLGMSKTTAHRLVQALASRKYLQVTPTGFALGPKLLQLGALATEQINFMHIARPFMELLSERTGFCVFAGKREGDWSRHLDRVTGQQRLRVSTSPGDRRPIAETGIGKALLLDEPDEHWAQLYMQATGEPAGSARSTRFIEMMRKNRERGLVLHDSELGDGVRSIAAPVRDARGQICIAISIASAAHYLTEDNIDDLAAQVARAANQVSAAIGYKGAK</sequence>
<dbReference type="KEGG" id="span:AWL63_12860"/>
<evidence type="ECO:0000313" key="7">
    <source>
        <dbReference type="Proteomes" id="UP000094256"/>
    </source>
</evidence>
<dbReference type="InterPro" id="IPR036388">
    <property type="entry name" value="WH-like_DNA-bd_sf"/>
</dbReference>
<dbReference type="Pfam" id="PF01614">
    <property type="entry name" value="IclR_C"/>
    <property type="match status" value="1"/>
</dbReference>
<keyword evidence="3" id="KW-0804">Transcription</keyword>
<name>A0A1B3ZBD8_9SPHN</name>
<dbReference type="SUPFAM" id="SSF55781">
    <property type="entry name" value="GAF domain-like"/>
    <property type="match status" value="1"/>
</dbReference>
<dbReference type="SMART" id="SM00346">
    <property type="entry name" value="HTH_ICLR"/>
    <property type="match status" value="1"/>
</dbReference>
<accession>A0A1B3ZBD8</accession>
<dbReference type="GO" id="GO:0003700">
    <property type="term" value="F:DNA-binding transcription factor activity"/>
    <property type="evidence" value="ECO:0007669"/>
    <property type="project" value="TreeGrafter"/>
</dbReference>
<dbReference type="PANTHER" id="PTHR30136:SF24">
    <property type="entry name" value="HTH-TYPE TRANSCRIPTIONAL REPRESSOR ALLR"/>
    <property type="match status" value="1"/>
</dbReference>
<dbReference type="InterPro" id="IPR014757">
    <property type="entry name" value="Tscrpt_reg_IclR_C"/>
</dbReference>
<dbReference type="Gene3D" id="3.30.450.40">
    <property type="match status" value="1"/>
</dbReference>
<evidence type="ECO:0000259" key="4">
    <source>
        <dbReference type="PROSITE" id="PS51077"/>
    </source>
</evidence>
<dbReference type="Gene3D" id="1.10.10.10">
    <property type="entry name" value="Winged helix-like DNA-binding domain superfamily/Winged helix DNA-binding domain"/>
    <property type="match status" value="1"/>
</dbReference>
<feature type="domain" description="HTH iclR-type" evidence="4">
    <location>
        <begin position="16"/>
        <end position="74"/>
    </location>
</feature>
<dbReference type="AlphaFoldDB" id="A0A1B3ZBD8"/>
<feature type="domain" description="IclR-ED" evidence="5">
    <location>
        <begin position="75"/>
        <end position="255"/>
    </location>
</feature>
<keyword evidence="7" id="KW-1185">Reference proteome</keyword>
<evidence type="ECO:0000256" key="3">
    <source>
        <dbReference type="ARBA" id="ARBA00023163"/>
    </source>
</evidence>